<dbReference type="EMBL" id="CM047583">
    <property type="protein sequence ID" value="KAI9912984.1"/>
    <property type="molecule type" value="Genomic_DNA"/>
</dbReference>
<gene>
    <name evidence="1" type="ORF">PsorP6_006770</name>
</gene>
<evidence type="ECO:0000313" key="1">
    <source>
        <dbReference type="EMBL" id="KAI9912984.1"/>
    </source>
</evidence>
<organism evidence="1 2">
    <name type="scientific">Peronosclerospora sorghi</name>
    <dbReference type="NCBI Taxonomy" id="230839"/>
    <lineage>
        <taxon>Eukaryota</taxon>
        <taxon>Sar</taxon>
        <taxon>Stramenopiles</taxon>
        <taxon>Oomycota</taxon>
        <taxon>Peronosporomycetes</taxon>
        <taxon>Peronosporales</taxon>
        <taxon>Peronosporaceae</taxon>
        <taxon>Peronosclerospora</taxon>
    </lineage>
</organism>
<evidence type="ECO:0000313" key="2">
    <source>
        <dbReference type="Proteomes" id="UP001163321"/>
    </source>
</evidence>
<sequence>MQFKVIMVKQFSQSLLLSYLWIPNKTTNGLWGNWNSTELSSQVRARNVNGYEVFLSGWSQAVTGEENYLQSDEPRLIRIRSDYAFQVTFHPACRQGSAHTTYCLHKNSKSTNEGY</sequence>
<name>A0ACC0W2L9_9STRA</name>
<dbReference type="Proteomes" id="UP001163321">
    <property type="component" value="Chromosome 4"/>
</dbReference>
<comment type="caution">
    <text evidence="1">The sequence shown here is derived from an EMBL/GenBank/DDBJ whole genome shotgun (WGS) entry which is preliminary data.</text>
</comment>
<protein>
    <submittedName>
        <fullName evidence="1">Uncharacterized protein</fullName>
    </submittedName>
</protein>
<keyword evidence="2" id="KW-1185">Reference proteome</keyword>
<proteinExistence type="predicted"/>
<accession>A0ACC0W2L9</accession>
<reference evidence="1 2" key="1">
    <citation type="journal article" date="2022" name="bioRxiv">
        <title>The genome of the oomycete Peronosclerospora sorghi, a cosmopolitan pathogen of maize and sorghum, is inflated with dispersed pseudogenes.</title>
        <authorList>
            <person name="Fletcher K."/>
            <person name="Martin F."/>
            <person name="Isakeit T."/>
            <person name="Cavanaugh K."/>
            <person name="Magill C."/>
            <person name="Michelmore R."/>
        </authorList>
    </citation>
    <scope>NUCLEOTIDE SEQUENCE [LARGE SCALE GENOMIC DNA]</scope>
    <source>
        <strain evidence="1">P6</strain>
    </source>
</reference>